<dbReference type="NCBIfam" id="TIGR03123">
    <property type="entry name" value="one_C_unchar_1"/>
    <property type="match status" value="1"/>
</dbReference>
<dbReference type="InterPro" id="IPR002756">
    <property type="entry name" value="MfnF"/>
</dbReference>
<evidence type="ECO:0000313" key="2">
    <source>
        <dbReference type="EMBL" id="NEV63639.1"/>
    </source>
</evidence>
<sequence>MTASVRGGLNPPLDSRWRSAWSLRVSPEGWIGWDLGGANLKAAQLDASGRVLRVAQVACPLWQGLDRLQAGIDQVVAQFGGGCHAHAVTMTGELADLFESRARGVEVLVAAMRERFAGEPIQIYAGRAGFVRPERAGALVPQVASANWAATCALAASELGAGLAIDVGSTTTDVLPFADGEMATWGETDQDRLVHGELVYSGVARTPLMAVVRRVPFDGAWVPVMAEHFATTADVYRLLRTLPAHADLLPSADGREKTPAASAVRLARMLGVDAGLADMGAWVAVAEYVAECQLRGLLDAVACVLSRSDVPQDAPIVGAGVGRFLIRRLAERLERPYVDFMSLLDSEWSGAPDVSDCAPAAAVARLAAEVSLR</sequence>
<feature type="domain" description="Hydantoinase A/oxoprolinase" evidence="1">
    <location>
        <begin position="86"/>
        <end position="335"/>
    </location>
</feature>
<comment type="caution">
    <text evidence="2">The sequence shown here is derived from an EMBL/GenBank/DDBJ whole genome shotgun (WGS) entry which is preliminary data.</text>
</comment>
<name>A0A6M0K2M6_9GAMM</name>
<dbReference type="Gene3D" id="3.30.420.190">
    <property type="entry name" value="conserved archaeal protein q6m145"/>
    <property type="match status" value="1"/>
</dbReference>
<dbReference type="GO" id="GO:0016787">
    <property type="term" value="F:hydrolase activity"/>
    <property type="evidence" value="ECO:0007669"/>
    <property type="project" value="InterPro"/>
</dbReference>
<accession>A0A6M0K2M6</accession>
<dbReference type="EMBL" id="JAAIJQ010000057">
    <property type="protein sequence ID" value="NEV63639.1"/>
    <property type="molecule type" value="Genomic_DNA"/>
</dbReference>
<dbReference type="InterPro" id="IPR002821">
    <property type="entry name" value="Hydantoinase_A"/>
</dbReference>
<evidence type="ECO:0000259" key="1">
    <source>
        <dbReference type="Pfam" id="PF01968"/>
    </source>
</evidence>
<dbReference type="SUPFAM" id="SSF53067">
    <property type="entry name" value="Actin-like ATPase domain"/>
    <property type="match status" value="1"/>
</dbReference>
<dbReference type="AlphaFoldDB" id="A0A6M0K2M6"/>
<dbReference type="Gene3D" id="3.30.420.40">
    <property type="match status" value="1"/>
</dbReference>
<dbReference type="Proteomes" id="UP000483379">
    <property type="component" value="Unassembled WGS sequence"/>
</dbReference>
<protein>
    <recommendedName>
        <fullName evidence="1">Hydantoinase A/oxoprolinase domain-containing protein</fullName>
    </recommendedName>
</protein>
<dbReference type="InterPro" id="IPR043129">
    <property type="entry name" value="ATPase_NBD"/>
</dbReference>
<gene>
    <name evidence="2" type="ORF">G3446_17375</name>
</gene>
<organism evidence="2 3">
    <name type="scientific">Thiorhodococcus minor</name>
    <dbReference type="NCBI Taxonomy" id="57489"/>
    <lineage>
        <taxon>Bacteria</taxon>
        <taxon>Pseudomonadati</taxon>
        <taxon>Pseudomonadota</taxon>
        <taxon>Gammaproteobacteria</taxon>
        <taxon>Chromatiales</taxon>
        <taxon>Chromatiaceae</taxon>
        <taxon>Thiorhodococcus</taxon>
    </lineage>
</organism>
<dbReference type="Pfam" id="PF01968">
    <property type="entry name" value="Hydantoinase_A"/>
    <property type="match status" value="1"/>
</dbReference>
<evidence type="ECO:0000313" key="3">
    <source>
        <dbReference type="Proteomes" id="UP000483379"/>
    </source>
</evidence>
<keyword evidence="3" id="KW-1185">Reference proteome</keyword>
<proteinExistence type="predicted"/>
<reference evidence="2 3" key="1">
    <citation type="submission" date="2020-02" db="EMBL/GenBank/DDBJ databases">
        <title>Genome sequences of Thiorhodococcus mannitoliphagus and Thiorhodococcus minor, purple sulfur photosynthetic bacteria in the gammaproteobacterial family, Chromatiaceae.</title>
        <authorList>
            <person name="Aviles F.A."/>
            <person name="Meyer T.E."/>
            <person name="Kyndt J.A."/>
        </authorList>
    </citation>
    <scope>NUCLEOTIDE SEQUENCE [LARGE SCALE GENOMIC DNA]</scope>
    <source>
        <strain evidence="2 3">DSM 11518</strain>
    </source>
</reference>